<dbReference type="SUPFAM" id="SSF53850">
    <property type="entry name" value="Periplasmic binding protein-like II"/>
    <property type="match status" value="1"/>
</dbReference>
<dbReference type="PRINTS" id="PR00039">
    <property type="entry name" value="HTHLYSR"/>
</dbReference>
<feature type="domain" description="HTH lysR-type" evidence="5">
    <location>
        <begin position="1"/>
        <end position="57"/>
    </location>
</feature>
<proteinExistence type="inferred from homology"/>
<evidence type="ECO:0000256" key="3">
    <source>
        <dbReference type="ARBA" id="ARBA00023125"/>
    </source>
</evidence>
<dbReference type="RefSeq" id="WP_048541514.1">
    <property type="nucleotide sequence ID" value="NZ_CP065960.1"/>
</dbReference>
<protein>
    <submittedName>
        <fullName evidence="6">LysR family transcriptional regulator</fullName>
    </submittedName>
</protein>
<evidence type="ECO:0000256" key="2">
    <source>
        <dbReference type="ARBA" id="ARBA00023015"/>
    </source>
</evidence>
<dbReference type="InterPro" id="IPR005119">
    <property type="entry name" value="LysR_subst-bd"/>
</dbReference>
<keyword evidence="3" id="KW-0238">DNA-binding</keyword>
<dbReference type="Pfam" id="PF03466">
    <property type="entry name" value="LysR_substrate"/>
    <property type="match status" value="1"/>
</dbReference>
<dbReference type="InterPro" id="IPR036388">
    <property type="entry name" value="WH-like_DNA-bd_sf"/>
</dbReference>
<dbReference type="Gene3D" id="1.10.10.10">
    <property type="entry name" value="Winged helix-like DNA-binding domain superfamily/Winged helix DNA-binding domain"/>
    <property type="match status" value="1"/>
</dbReference>
<dbReference type="GeneID" id="48593907"/>
<dbReference type="AlphaFoldDB" id="A0A1X0U0F1"/>
<dbReference type="PANTHER" id="PTHR30126">
    <property type="entry name" value="HTH-TYPE TRANSCRIPTIONAL REGULATOR"/>
    <property type="match status" value="1"/>
</dbReference>
<dbReference type="PANTHER" id="PTHR30126:SF39">
    <property type="entry name" value="HTH-TYPE TRANSCRIPTIONAL REGULATOR CYSL"/>
    <property type="match status" value="1"/>
</dbReference>
<dbReference type="EMBL" id="CP022046">
    <property type="protein sequence ID" value="ASE35638.1"/>
    <property type="molecule type" value="Genomic_DNA"/>
</dbReference>
<organism evidence="6 7">
    <name type="scientific">Mammaliicoccus sciuri</name>
    <name type="common">Staphylococcus sciuri</name>
    <dbReference type="NCBI Taxonomy" id="1296"/>
    <lineage>
        <taxon>Bacteria</taxon>
        <taxon>Bacillati</taxon>
        <taxon>Bacillota</taxon>
        <taxon>Bacilli</taxon>
        <taxon>Bacillales</taxon>
        <taxon>Staphylococcaceae</taxon>
        <taxon>Mammaliicoccus</taxon>
    </lineage>
</organism>
<dbReference type="SUPFAM" id="SSF46785">
    <property type="entry name" value="Winged helix' DNA-binding domain"/>
    <property type="match status" value="1"/>
</dbReference>
<dbReference type="PROSITE" id="PS50931">
    <property type="entry name" value="HTH_LYSR"/>
    <property type="match status" value="1"/>
</dbReference>
<dbReference type="KEGG" id="sscu:CEP64_11105"/>
<keyword evidence="2" id="KW-0805">Transcription regulation</keyword>
<comment type="similarity">
    <text evidence="1">Belongs to the LysR transcriptional regulatory family.</text>
</comment>
<accession>A0A1X0U0F1</accession>
<dbReference type="Pfam" id="PF00126">
    <property type="entry name" value="HTH_1"/>
    <property type="match status" value="1"/>
</dbReference>
<dbReference type="eggNOG" id="COG0583">
    <property type="taxonomic scope" value="Bacteria"/>
</dbReference>
<dbReference type="InterPro" id="IPR000847">
    <property type="entry name" value="LysR_HTH_N"/>
</dbReference>
<evidence type="ECO:0000256" key="4">
    <source>
        <dbReference type="ARBA" id="ARBA00023163"/>
    </source>
</evidence>
<name>A0A1X0U0F1_MAMSC</name>
<dbReference type="Gene3D" id="3.40.190.290">
    <property type="match status" value="1"/>
</dbReference>
<dbReference type="GO" id="GO:0003700">
    <property type="term" value="F:DNA-binding transcription factor activity"/>
    <property type="evidence" value="ECO:0007669"/>
    <property type="project" value="InterPro"/>
</dbReference>
<dbReference type="GO" id="GO:0000976">
    <property type="term" value="F:transcription cis-regulatory region binding"/>
    <property type="evidence" value="ECO:0007669"/>
    <property type="project" value="TreeGrafter"/>
</dbReference>
<dbReference type="Proteomes" id="UP000197058">
    <property type="component" value="Chromosome"/>
</dbReference>
<reference evidence="7" key="1">
    <citation type="submission" date="2017-06" db="EMBL/GenBank/DDBJ databases">
        <title>FDA dAtabase for Regulatory Grade micrObial Sequences (FDA-ARGOS): Supporting development and validation of Infectious Disease Dx tests.</title>
        <authorList>
            <person name="Goldberg B."/>
            <person name="Campos J."/>
            <person name="Tallon L."/>
            <person name="Sadzewicz L."/>
            <person name="Sengamalay N."/>
            <person name="Ott S."/>
            <person name="Godinez A."/>
            <person name="Nagaraj S."/>
            <person name="Vavikolanu K."/>
            <person name="Nadendla S."/>
            <person name="George J."/>
            <person name="Geyer C."/>
            <person name="Sichtig H."/>
        </authorList>
    </citation>
    <scope>NUCLEOTIDE SEQUENCE [LARGE SCALE GENOMIC DNA]</scope>
    <source>
        <strain evidence="7">FDAARGOS_285</strain>
    </source>
</reference>
<keyword evidence="4" id="KW-0804">Transcription</keyword>
<gene>
    <name evidence="6" type="ORF">CEP64_11105</name>
</gene>
<evidence type="ECO:0000259" key="5">
    <source>
        <dbReference type="PROSITE" id="PS50931"/>
    </source>
</evidence>
<evidence type="ECO:0000256" key="1">
    <source>
        <dbReference type="ARBA" id="ARBA00009437"/>
    </source>
</evidence>
<sequence>MEDKLQILKVIVEEEGFTNAAEKLYKSQPSISRDIKTLEEKYQIKIFENTRKHIILTEEGRELYNYACQLAILDEQLQTKINQHKEDVKGKFVIGTSHTFGQSMLLDLTIYLQTKYPKLNIHIYVYNSADILSKLKDYSLDLGIIEKPVLDDKINSEVLTRDKLLLVKNKQTNQNLNQLRCYVRETGSGIRYYQDMLLQQLNLTSRKVVINDNQLILELVKQNMGYTILSNFSIKSFDEDYIVTNDLDLNRNFFVVSNKSRYKTNKYNTIVNEIKNYEFR</sequence>
<evidence type="ECO:0000313" key="7">
    <source>
        <dbReference type="Proteomes" id="UP000197058"/>
    </source>
</evidence>
<dbReference type="InterPro" id="IPR036390">
    <property type="entry name" value="WH_DNA-bd_sf"/>
</dbReference>
<evidence type="ECO:0000313" key="6">
    <source>
        <dbReference type="EMBL" id="ASE35638.1"/>
    </source>
</evidence>